<dbReference type="AlphaFoldDB" id="A0A1Z5IR04"/>
<evidence type="ECO:0000313" key="2">
    <source>
        <dbReference type="Proteomes" id="UP000198430"/>
    </source>
</evidence>
<keyword evidence="2" id="KW-1185">Reference proteome</keyword>
<reference evidence="1 2" key="1">
    <citation type="submission" date="2015-11" db="EMBL/GenBank/DDBJ databases">
        <title>Draft genome sequences of new species of the genus Lactobacillus isolated from orchardgrass silage.</title>
        <authorList>
            <person name="Tohno M."/>
            <person name="Tanizawa Y."/>
            <person name="Arita M."/>
        </authorList>
    </citation>
    <scope>NUCLEOTIDE SEQUENCE [LARGE SCALE GENOMIC DNA]</scope>
    <source>
        <strain evidence="1 2">IWT140</strain>
    </source>
</reference>
<organism evidence="1 2">
    <name type="scientific">Secundilactobacillus pentosiphilus</name>
    <dbReference type="NCBI Taxonomy" id="1714682"/>
    <lineage>
        <taxon>Bacteria</taxon>
        <taxon>Bacillati</taxon>
        <taxon>Bacillota</taxon>
        <taxon>Bacilli</taxon>
        <taxon>Lactobacillales</taxon>
        <taxon>Lactobacillaceae</taxon>
        <taxon>Secundilactobacillus</taxon>
    </lineage>
</organism>
<sequence>MTESILDRYFKKNRLNANVVADAADLNRSTIQRQVKAGFDDIKVSTIKMIANVMEQTPAQVLDDMYQLAGGINDYSNDAGIYSIDGGTTSINLQQALKQVKQAVKDDSTVKVQGGNERDFINITVADGTVKYEFTEDTSDNFKSMWQEILGDGDAD</sequence>
<gene>
    <name evidence="1" type="ORF">IWT140_01685</name>
</gene>
<dbReference type="RefSeq" id="WP_089089008.1">
    <property type="nucleotide sequence ID" value="NZ_BCMH01000012.1"/>
</dbReference>
<accession>A0A1Z5IR04</accession>
<dbReference type="Proteomes" id="UP000198430">
    <property type="component" value="Unassembled WGS sequence"/>
</dbReference>
<comment type="caution">
    <text evidence="1">The sequence shown here is derived from an EMBL/GenBank/DDBJ whole genome shotgun (WGS) entry which is preliminary data.</text>
</comment>
<proteinExistence type="predicted"/>
<name>A0A1Z5IR04_9LACO</name>
<protein>
    <submittedName>
        <fullName evidence="1">Uncharacterized protein</fullName>
    </submittedName>
</protein>
<dbReference type="EMBL" id="BCMH01000012">
    <property type="protein sequence ID" value="GAX04048.1"/>
    <property type="molecule type" value="Genomic_DNA"/>
</dbReference>
<evidence type="ECO:0000313" key="1">
    <source>
        <dbReference type="EMBL" id="GAX04048.1"/>
    </source>
</evidence>